<gene>
    <name evidence="2" type="ORF">OGATHE_001438</name>
</gene>
<dbReference type="Proteomes" id="UP000788993">
    <property type="component" value="Unassembled WGS sequence"/>
</dbReference>
<organism evidence="2 3">
    <name type="scientific">Ogataea polymorpha</name>
    <dbReference type="NCBI Taxonomy" id="460523"/>
    <lineage>
        <taxon>Eukaryota</taxon>
        <taxon>Fungi</taxon>
        <taxon>Dikarya</taxon>
        <taxon>Ascomycota</taxon>
        <taxon>Saccharomycotina</taxon>
        <taxon>Pichiomycetes</taxon>
        <taxon>Pichiales</taxon>
        <taxon>Pichiaceae</taxon>
        <taxon>Ogataea</taxon>
    </lineage>
</organism>
<protein>
    <submittedName>
        <fullName evidence="2">Uncharacterized protein</fullName>
    </submittedName>
</protein>
<name>A0A9P8PR90_9ASCO</name>
<keyword evidence="1" id="KW-1133">Transmembrane helix</keyword>
<keyword evidence="1" id="KW-0812">Transmembrane</keyword>
<evidence type="ECO:0000256" key="1">
    <source>
        <dbReference type="SAM" id="Phobius"/>
    </source>
</evidence>
<reference evidence="2" key="2">
    <citation type="submission" date="2021-01" db="EMBL/GenBank/DDBJ databases">
        <authorList>
            <person name="Schikora-Tamarit M.A."/>
        </authorList>
    </citation>
    <scope>NUCLEOTIDE SEQUENCE</scope>
    <source>
        <strain evidence="2">NCAIM Y.01608</strain>
    </source>
</reference>
<keyword evidence="3" id="KW-1185">Reference proteome</keyword>
<dbReference type="AlphaFoldDB" id="A0A9P8PR90"/>
<evidence type="ECO:0000313" key="3">
    <source>
        <dbReference type="Proteomes" id="UP000788993"/>
    </source>
</evidence>
<accession>A0A9P8PR90</accession>
<dbReference type="EMBL" id="JAEUBD010000146">
    <property type="protein sequence ID" value="KAH3676948.1"/>
    <property type="molecule type" value="Genomic_DNA"/>
</dbReference>
<reference evidence="2" key="1">
    <citation type="journal article" date="2021" name="Open Biol.">
        <title>Shared evolutionary footprints suggest mitochondrial oxidative damage underlies multiple complex I losses in fungi.</title>
        <authorList>
            <person name="Schikora-Tamarit M.A."/>
            <person name="Marcet-Houben M."/>
            <person name="Nosek J."/>
            <person name="Gabaldon T."/>
        </authorList>
    </citation>
    <scope>NUCLEOTIDE SEQUENCE</scope>
    <source>
        <strain evidence="2">NCAIM Y.01608</strain>
    </source>
</reference>
<comment type="caution">
    <text evidence="2">The sequence shown here is derived from an EMBL/GenBank/DDBJ whole genome shotgun (WGS) entry which is preliminary data.</text>
</comment>
<proteinExistence type="predicted"/>
<evidence type="ECO:0000313" key="2">
    <source>
        <dbReference type="EMBL" id="KAH3676948.1"/>
    </source>
</evidence>
<keyword evidence="1" id="KW-0472">Membrane</keyword>
<sequence>MDCQAPESRIRGSKSETYSLGLGSCMMVSLYKAPRSRETLISLNMLVILFVYSCVLADLNLPMISSSLSPSSGVIVEPINLLERNLLYQTSKLSLSSMNLKTVMSSSTDISSGFFLSISSAYLARRSGVLDLDLSLGVAIGL</sequence>
<feature type="transmembrane region" description="Helical" evidence="1">
    <location>
        <begin position="40"/>
        <end position="61"/>
    </location>
</feature>